<dbReference type="RefSeq" id="XP_070325972.1">
    <property type="nucleotide sequence ID" value="XM_070469871.1"/>
</dbReference>
<gene>
    <name evidence="3" type="primary">LOC139035941</name>
</gene>
<feature type="compositionally biased region" description="Low complexity" evidence="1">
    <location>
        <begin position="97"/>
        <end position="112"/>
    </location>
</feature>
<feature type="region of interest" description="Disordered" evidence="1">
    <location>
        <begin position="1"/>
        <end position="112"/>
    </location>
</feature>
<feature type="region of interest" description="Disordered" evidence="1">
    <location>
        <begin position="341"/>
        <end position="373"/>
    </location>
</feature>
<keyword evidence="2" id="KW-1185">Reference proteome</keyword>
<evidence type="ECO:0000313" key="3">
    <source>
        <dbReference type="RefSeq" id="XP_070325972.1"/>
    </source>
</evidence>
<sequence length="464" mass="47757">MSDHCGKEADMSPGPADMGHGEGTLLDPQTAGTLVPTCLGKAPSDQDSPARAPALQTSRAPLGSEESGLRACGWESSAKVLHSRENQSQGKGQGRDATAAAPAEGTAHGPGPSATLALAVVGHRHPLLIEGLAPSPHRSPRHARPPQACAPCPVLPAHSVRCLLAASPSLEENVLQDVSLWTGPLQPTPFRLVSASILDAGLSAGLSLEAWPQPGRWPSASRSPRPLSGTRLPHGRFPRGPLVQGSVPFCCDLSGPRFISLNVCICCSSVGKLSLFSLQNGIPSATSARPHGGRSPPRAPRPSRRSHAFCGPPACTLWVFRFEVSSLETGRAHRLSLVGALGPTRPRGLRGAAQASGRRRGSSAVPLGSGRRQLPLPCSASAFRAGADPARLSPATPGSSPASSPAAFRPISTGGSDLGSGAEAGAHLLHQLLPSGEVVAGICLPGRRAELDQWPSSPMRGPQP</sequence>
<evidence type="ECO:0000256" key="1">
    <source>
        <dbReference type="SAM" id="MobiDB-lite"/>
    </source>
</evidence>
<evidence type="ECO:0000313" key="2">
    <source>
        <dbReference type="Proteomes" id="UP001652640"/>
    </source>
</evidence>
<accession>A0ABM4IDS1</accession>
<dbReference type="Proteomes" id="UP001652640">
    <property type="component" value="Chromosome 7"/>
</dbReference>
<feature type="compositionally biased region" description="Low complexity" evidence="1">
    <location>
        <begin position="393"/>
        <end position="407"/>
    </location>
</feature>
<feature type="compositionally biased region" description="Basic and acidic residues" evidence="1">
    <location>
        <begin position="1"/>
        <end position="10"/>
    </location>
</feature>
<protein>
    <submittedName>
        <fullName evidence="3">Uncharacterized protein</fullName>
    </submittedName>
</protein>
<proteinExistence type="predicted"/>
<feature type="compositionally biased region" description="Low complexity" evidence="1">
    <location>
        <begin position="287"/>
        <end position="296"/>
    </location>
</feature>
<organism evidence="2 3">
    <name type="scientific">Odocoileus virginianus</name>
    <name type="common">White-tailed deer</name>
    <dbReference type="NCBI Taxonomy" id="9874"/>
    <lineage>
        <taxon>Eukaryota</taxon>
        <taxon>Metazoa</taxon>
        <taxon>Chordata</taxon>
        <taxon>Craniata</taxon>
        <taxon>Vertebrata</taxon>
        <taxon>Euteleostomi</taxon>
        <taxon>Mammalia</taxon>
        <taxon>Eutheria</taxon>
        <taxon>Laurasiatheria</taxon>
        <taxon>Artiodactyla</taxon>
        <taxon>Ruminantia</taxon>
        <taxon>Pecora</taxon>
        <taxon>Cervidae</taxon>
        <taxon>Odocoileinae</taxon>
        <taxon>Odocoileus</taxon>
    </lineage>
</organism>
<name>A0ABM4IDS1_ODOVR</name>
<reference evidence="2" key="1">
    <citation type="journal article" date="2022" name="J. Hered.">
        <title>A De Novo Chromosome-Level Genome Assembly of the White-Tailed Deer, Odocoileus Virginianus.</title>
        <authorList>
            <person name="London E.W."/>
            <person name="Roca A.L."/>
            <person name="Novakofski J.E."/>
            <person name="Mateus-Pinilla N.E."/>
        </authorList>
    </citation>
    <scope>NUCLEOTIDE SEQUENCE [LARGE SCALE GENOMIC DNA]</scope>
</reference>
<feature type="region of interest" description="Disordered" evidence="1">
    <location>
        <begin position="388"/>
        <end position="419"/>
    </location>
</feature>
<dbReference type="GeneID" id="139035941"/>
<feature type="region of interest" description="Disordered" evidence="1">
    <location>
        <begin position="284"/>
        <end position="306"/>
    </location>
</feature>
<reference evidence="3" key="2">
    <citation type="submission" date="2025-08" db="UniProtKB">
        <authorList>
            <consortium name="RefSeq"/>
        </authorList>
    </citation>
    <scope>IDENTIFICATION</scope>
    <source>
        <tissue evidence="3">Tongue muscle</tissue>
    </source>
</reference>